<dbReference type="AlphaFoldDB" id="A0A1J5TWR7"/>
<dbReference type="InterPro" id="IPR044946">
    <property type="entry name" value="Restrct_endonuc_typeI_TRD_sf"/>
</dbReference>
<accession>A0A1J5TWR7</accession>
<dbReference type="RefSeq" id="WP_071563658.1">
    <property type="nucleotide sequence ID" value="NZ_MIQH01000358.1"/>
</dbReference>
<evidence type="ECO:0000256" key="1">
    <source>
        <dbReference type="ARBA" id="ARBA00022747"/>
    </source>
</evidence>
<name>A0A1J5TWR7_9GAMM</name>
<dbReference type="SUPFAM" id="SSF116734">
    <property type="entry name" value="DNA methylase specificity domain"/>
    <property type="match status" value="1"/>
</dbReference>
<evidence type="ECO:0000313" key="4">
    <source>
        <dbReference type="Proteomes" id="UP000182798"/>
    </source>
</evidence>
<gene>
    <name evidence="3" type="ORF">BGC33_06040</name>
</gene>
<organism evidence="3 4">
    <name type="scientific">Bathymodiolus thermophilus thioautotrophic gill symbiont</name>
    <dbReference type="NCBI Taxonomy" id="2360"/>
    <lineage>
        <taxon>Bacteria</taxon>
        <taxon>Pseudomonadati</taxon>
        <taxon>Pseudomonadota</taxon>
        <taxon>Gammaproteobacteria</taxon>
        <taxon>sulfur-oxidizing symbionts</taxon>
    </lineage>
</organism>
<evidence type="ECO:0000256" key="2">
    <source>
        <dbReference type="ARBA" id="ARBA00023125"/>
    </source>
</evidence>
<dbReference type="CDD" id="cd17246">
    <property type="entry name" value="RMtype1_S_SonII-TRD2-CR2_like"/>
    <property type="match status" value="1"/>
</dbReference>
<dbReference type="PANTHER" id="PTHR30408">
    <property type="entry name" value="TYPE-1 RESTRICTION ENZYME ECOKI SPECIFICITY PROTEIN"/>
    <property type="match status" value="1"/>
</dbReference>
<evidence type="ECO:0000313" key="3">
    <source>
        <dbReference type="EMBL" id="OIR25288.1"/>
    </source>
</evidence>
<dbReference type="Gene3D" id="3.90.220.20">
    <property type="entry name" value="DNA methylase specificity domains"/>
    <property type="match status" value="1"/>
</dbReference>
<comment type="caution">
    <text evidence="3">The sequence shown here is derived from an EMBL/GenBank/DDBJ whole genome shotgun (WGS) entry which is preliminary data.</text>
</comment>
<proteinExistence type="predicted"/>
<dbReference type="EMBL" id="MIQH01000358">
    <property type="protein sequence ID" value="OIR25288.1"/>
    <property type="molecule type" value="Genomic_DNA"/>
</dbReference>
<feature type="non-terminal residue" evidence="3">
    <location>
        <position position="1"/>
    </location>
</feature>
<dbReference type="GO" id="GO:0009307">
    <property type="term" value="P:DNA restriction-modification system"/>
    <property type="evidence" value="ECO:0007669"/>
    <property type="project" value="UniProtKB-KW"/>
</dbReference>
<sequence length="232" mass="26462">SFAEIAKAETIAKTNLQNAKELFESYLNDIFKNKGDGWTEEKLNKLTEVKDGTHDSPKYIKEGIPFVTQKNIKPYGFTIKNTKFITENDHYKFYKRSNVAFGDILISMIGANRGMSAIVNIKDVFSIKNVGLIKESERINQFFLLYYLQSSFAMKYVISMSNGGAQEFIGLRALRAFPIPFPESTKEQCQIVNKLNALSAETKKLEIVYQQKINDLKELKKSILNKAFKGEL</sequence>
<dbReference type="OrthoDB" id="9798929at2"/>
<keyword evidence="1" id="KW-0680">Restriction system</keyword>
<dbReference type="Proteomes" id="UP000182798">
    <property type="component" value="Unassembled WGS sequence"/>
</dbReference>
<dbReference type="PANTHER" id="PTHR30408:SF12">
    <property type="entry name" value="TYPE I RESTRICTION ENZYME MJAVIII SPECIFICITY SUBUNIT"/>
    <property type="match status" value="1"/>
</dbReference>
<dbReference type="GO" id="GO:0003677">
    <property type="term" value="F:DNA binding"/>
    <property type="evidence" value="ECO:0007669"/>
    <property type="project" value="UniProtKB-KW"/>
</dbReference>
<protein>
    <recommendedName>
        <fullName evidence="5">Restriction endonuclease subunit S</fullName>
    </recommendedName>
</protein>
<keyword evidence="2" id="KW-0238">DNA-binding</keyword>
<reference evidence="4" key="1">
    <citation type="submission" date="2016-09" db="EMBL/GenBank/DDBJ databases">
        <title>Genome Sequence of Bathymodiolus thermophilus sulfur-oxidizing gill endosymbiont.</title>
        <authorList>
            <person name="Ponnudurai R."/>
            <person name="Kleiner M."/>
            <person name="Sayavedra L."/>
            <person name="Thuermer A."/>
            <person name="Felbeck H."/>
            <person name="Schlueter R."/>
            <person name="Schweder T."/>
            <person name="Markert S."/>
        </authorList>
    </citation>
    <scope>NUCLEOTIDE SEQUENCE [LARGE SCALE GENOMIC DNA]</scope>
    <source>
        <strain evidence="4">BAT/CrabSpa'14</strain>
    </source>
</reference>
<dbReference type="InterPro" id="IPR052021">
    <property type="entry name" value="Type-I_RS_S_subunit"/>
</dbReference>
<evidence type="ECO:0008006" key="5">
    <source>
        <dbReference type="Google" id="ProtNLM"/>
    </source>
</evidence>